<dbReference type="EMBL" id="CP060778">
    <property type="protein sequence ID" value="QQK47174.1"/>
    <property type="molecule type" value="Genomic_DNA"/>
</dbReference>
<evidence type="ECO:0000313" key="3">
    <source>
        <dbReference type="Proteomes" id="UP000595662"/>
    </source>
</evidence>
<evidence type="ECO:0000256" key="1">
    <source>
        <dbReference type="SAM" id="MobiDB-lite"/>
    </source>
</evidence>
<dbReference type="VEuPathDB" id="FungiDB:PDIP_27230"/>
<organism evidence="2 3">
    <name type="scientific">Penicillium digitatum</name>
    <name type="common">Green mold</name>
    <dbReference type="NCBI Taxonomy" id="36651"/>
    <lineage>
        <taxon>Eukaryota</taxon>
        <taxon>Fungi</taxon>
        <taxon>Dikarya</taxon>
        <taxon>Ascomycota</taxon>
        <taxon>Pezizomycotina</taxon>
        <taxon>Eurotiomycetes</taxon>
        <taxon>Eurotiomycetidae</taxon>
        <taxon>Eurotiales</taxon>
        <taxon>Aspergillaceae</taxon>
        <taxon>Penicillium</taxon>
    </lineage>
</organism>
<evidence type="ECO:0000313" key="2">
    <source>
        <dbReference type="EMBL" id="QQK47174.1"/>
    </source>
</evidence>
<feature type="compositionally biased region" description="Low complexity" evidence="1">
    <location>
        <begin position="161"/>
        <end position="180"/>
    </location>
</feature>
<dbReference type="Proteomes" id="UP000595662">
    <property type="component" value="Chromosome 5"/>
</dbReference>
<feature type="compositionally biased region" description="Polar residues" evidence="1">
    <location>
        <begin position="53"/>
        <end position="62"/>
    </location>
</feature>
<feature type="compositionally biased region" description="Basic and acidic residues" evidence="1">
    <location>
        <begin position="1"/>
        <end position="11"/>
    </location>
</feature>
<sequence length="191" mass="21391">MAEIRGRREPRLSQAQASHRPHSSLDRARRAGSRKNFKCHTQHQKPNPPLRMRNSQTSTRPESSPAAVSDGDSRSNIWSTPLSALPNDSYREAFYHHPQRQLNPDRSPRTPTRSKTGPSRRRSGYLGDDDIPPVPPLPEELRLSAAKVNVNVNRSPKKRPLSAPMLSSSSASGPESVISGLEDYQWPEDIF</sequence>
<dbReference type="GeneID" id="90952338"/>
<feature type="compositionally biased region" description="Polar residues" evidence="1">
    <location>
        <begin position="100"/>
        <end position="117"/>
    </location>
</feature>
<gene>
    <name evidence="2" type="ORF">Pdw03_2072</name>
</gene>
<proteinExistence type="predicted"/>
<dbReference type="AlphaFoldDB" id="A0A7T6XTK6"/>
<name>A0A7T6XTK6_PENDI</name>
<dbReference type="RefSeq" id="XP_065957797.1">
    <property type="nucleotide sequence ID" value="XM_066100070.1"/>
</dbReference>
<accession>A0A7T6XTK6</accession>
<protein>
    <submittedName>
        <fullName evidence="2">Nuclear RNA binding protein, putative</fullName>
    </submittedName>
</protein>
<reference evidence="2 3" key="1">
    <citation type="submission" date="2020-08" db="EMBL/GenBank/DDBJ databases">
        <title>The completed genome sequence of the pathogenic ascomycete fungus Penicillium digitatum.</title>
        <authorList>
            <person name="Wang M."/>
        </authorList>
    </citation>
    <scope>NUCLEOTIDE SEQUENCE [LARGE SCALE GENOMIC DNA]</scope>
    <source>
        <strain evidence="2 3">PdW03</strain>
    </source>
</reference>
<feature type="region of interest" description="Disordered" evidence="1">
    <location>
        <begin position="1"/>
        <end position="191"/>
    </location>
</feature>
<feature type="compositionally biased region" description="Basic residues" evidence="1">
    <location>
        <begin position="30"/>
        <end position="43"/>
    </location>
</feature>